<accession>A0A1I1XUM2</accession>
<dbReference type="OrthoDB" id="746896at2"/>
<dbReference type="STRING" id="739143.SAMN05216297_12124"/>
<proteinExistence type="predicted"/>
<dbReference type="RefSeq" id="WP_091499339.1">
    <property type="nucleotide sequence ID" value="NZ_FOMH01000021.1"/>
</dbReference>
<protein>
    <submittedName>
        <fullName evidence="2">Uncharacterized protein</fullName>
    </submittedName>
</protein>
<evidence type="ECO:0000313" key="3">
    <source>
        <dbReference type="Proteomes" id="UP000199672"/>
    </source>
</evidence>
<keyword evidence="3" id="KW-1185">Reference proteome</keyword>
<gene>
    <name evidence="2" type="ORF">SAMN05216297_12124</name>
</gene>
<feature type="signal peptide" evidence="1">
    <location>
        <begin position="1"/>
        <end position="23"/>
    </location>
</feature>
<feature type="chain" id="PRO_5011469692" evidence="1">
    <location>
        <begin position="24"/>
        <end position="299"/>
    </location>
</feature>
<dbReference type="AlphaFoldDB" id="A0A1I1XUM2"/>
<organism evidence="2 3">
    <name type="scientific">Flavobacterium phragmitis</name>
    <dbReference type="NCBI Taxonomy" id="739143"/>
    <lineage>
        <taxon>Bacteria</taxon>
        <taxon>Pseudomonadati</taxon>
        <taxon>Bacteroidota</taxon>
        <taxon>Flavobacteriia</taxon>
        <taxon>Flavobacteriales</taxon>
        <taxon>Flavobacteriaceae</taxon>
        <taxon>Flavobacterium</taxon>
    </lineage>
</organism>
<reference evidence="3" key="1">
    <citation type="submission" date="2016-10" db="EMBL/GenBank/DDBJ databases">
        <authorList>
            <person name="Varghese N."/>
            <person name="Submissions S."/>
        </authorList>
    </citation>
    <scope>NUCLEOTIDE SEQUENCE [LARGE SCALE GENOMIC DNA]</scope>
    <source>
        <strain evidence="3">CGMCC 1.10370</strain>
    </source>
</reference>
<name>A0A1I1XUM2_9FLAO</name>
<dbReference type="EMBL" id="FOMH01000021">
    <property type="protein sequence ID" value="SFE11045.1"/>
    <property type="molecule type" value="Genomic_DNA"/>
</dbReference>
<evidence type="ECO:0000313" key="2">
    <source>
        <dbReference type="EMBL" id="SFE11045.1"/>
    </source>
</evidence>
<dbReference type="Proteomes" id="UP000199672">
    <property type="component" value="Unassembled WGS sequence"/>
</dbReference>
<keyword evidence="1" id="KW-0732">Signal</keyword>
<evidence type="ECO:0000256" key="1">
    <source>
        <dbReference type="SAM" id="SignalP"/>
    </source>
</evidence>
<sequence>MKRQYILKAFFITAVFVSSIAYMSCSSDSYEPVQPVTKKSLEEQIKTGFIDEVLPATTSPCFQGAFYRKAMSSQDYWLGIKGEFIVPTLINDPDRVNPAKPAQYLDNASVYLGGTSDGQETDIGLTWEVIKDDNGVVSADRKAFRPFLRRTAYKSEEAALYKNAPAEKRYYWYPGETVTMSVQVISAKKIRFIVDGAGKHYEEDFDVAGYQPGIKAVFKRVNAIDQVSNEGKPVQATKAKVTGGKWNKVVLFRKVDGVIYEAPMSTKRFTDMRCPAPANFTVTKFATDDSESIDIMGTP</sequence>